<sequence length="125" mass="14495">MKGLLTVIQVTRPEPTDTNPITAKIAQWTERDQTGRGAILFALSNTLFDVYYSDSYIAKSLWDELDRKYNTEEQGLEKYSVSKFMQYQMVEDMSVAEQTHETIYLKHALADAEMKLPKKFLFKCP</sequence>
<protein>
    <submittedName>
        <fullName evidence="1">Uncharacterized protein</fullName>
    </submittedName>
</protein>
<name>A0AAW2UBP0_SESRA</name>
<dbReference type="PANTHER" id="PTHR47592">
    <property type="entry name" value="PBF68 PROTEIN"/>
    <property type="match status" value="1"/>
</dbReference>
<organism evidence="1">
    <name type="scientific">Sesamum radiatum</name>
    <name type="common">Black benniseed</name>
    <dbReference type="NCBI Taxonomy" id="300843"/>
    <lineage>
        <taxon>Eukaryota</taxon>
        <taxon>Viridiplantae</taxon>
        <taxon>Streptophyta</taxon>
        <taxon>Embryophyta</taxon>
        <taxon>Tracheophyta</taxon>
        <taxon>Spermatophyta</taxon>
        <taxon>Magnoliopsida</taxon>
        <taxon>eudicotyledons</taxon>
        <taxon>Gunneridae</taxon>
        <taxon>Pentapetalae</taxon>
        <taxon>asterids</taxon>
        <taxon>lamiids</taxon>
        <taxon>Lamiales</taxon>
        <taxon>Pedaliaceae</taxon>
        <taxon>Sesamum</taxon>
    </lineage>
</organism>
<reference evidence="1" key="2">
    <citation type="journal article" date="2024" name="Plant">
        <title>Genomic evolution and insights into agronomic trait innovations of Sesamum species.</title>
        <authorList>
            <person name="Miao H."/>
            <person name="Wang L."/>
            <person name="Qu L."/>
            <person name="Liu H."/>
            <person name="Sun Y."/>
            <person name="Le M."/>
            <person name="Wang Q."/>
            <person name="Wei S."/>
            <person name="Zheng Y."/>
            <person name="Lin W."/>
            <person name="Duan Y."/>
            <person name="Cao H."/>
            <person name="Xiong S."/>
            <person name="Wang X."/>
            <person name="Wei L."/>
            <person name="Li C."/>
            <person name="Ma Q."/>
            <person name="Ju M."/>
            <person name="Zhao R."/>
            <person name="Li G."/>
            <person name="Mu C."/>
            <person name="Tian Q."/>
            <person name="Mei H."/>
            <person name="Zhang T."/>
            <person name="Gao T."/>
            <person name="Zhang H."/>
        </authorList>
    </citation>
    <scope>NUCLEOTIDE SEQUENCE</scope>
    <source>
        <strain evidence="1">G02</strain>
    </source>
</reference>
<dbReference type="EMBL" id="JACGWJ010000006">
    <property type="protein sequence ID" value="KAL0414344.1"/>
    <property type="molecule type" value="Genomic_DNA"/>
</dbReference>
<dbReference type="Pfam" id="PF14223">
    <property type="entry name" value="Retrotran_gag_2"/>
    <property type="match status" value="1"/>
</dbReference>
<comment type="caution">
    <text evidence="1">The sequence shown here is derived from an EMBL/GenBank/DDBJ whole genome shotgun (WGS) entry which is preliminary data.</text>
</comment>
<accession>A0AAW2UBP0</accession>
<reference evidence="1" key="1">
    <citation type="submission" date="2020-06" db="EMBL/GenBank/DDBJ databases">
        <authorList>
            <person name="Li T."/>
            <person name="Hu X."/>
            <person name="Zhang T."/>
            <person name="Song X."/>
            <person name="Zhang H."/>
            <person name="Dai N."/>
            <person name="Sheng W."/>
            <person name="Hou X."/>
            <person name="Wei L."/>
        </authorList>
    </citation>
    <scope>NUCLEOTIDE SEQUENCE</scope>
    <source>
        <strain evidence="1">G02</strain>
        <tissue evidence="1">Leaf</tissue>
    </source>
</reference>
<gene>
    <name evidence="1" type="ORF">Sradi_1636100</name>
</gene>
<dbReference type="PANTHER" id="PTHR47592:SF27">
    <property type="entry name" value="OS08G0421700 PROTEIN"/>
    <property type="match status" value="1"/>
</dbReference>
<evidence type="ECO:0000313" key="1">
    <source>
        <dbReference type="EMBL" id="KAL0414344.1"/>
    </source>
</evidence>
<proteinExistence type="predicted"/>
<dbReference type="AlphaFoldDB" id="A0AAW2UBP0"/>